<dbReference type="Pfam" id="PF12969">
    <property type="entry name" value="DUF3857"/>
    <property type="match status" value="1"/>
</dbReference>
<gene>
    <name evidence="4" type="ORF">EWM57_17465</name>
</gene>
<dbReference type="EMBL" id="SEWE01000047">
    <property type="protein sequence ID" value="RYU77650.1"/>
    <property type="molecule type" value="Genomic_DNA"/>
</dbReference>
<dbReference type="RefSeq" id="WP_129922442.1">
    <property type="nucleotide sequence ID" value="NZ_SEWE01000047.1"/>
</dbReference>
<reference evidence="4 5" key="1">
    <citation type="submission" date="2019-02" db="EMBL/GenBank/DDBJ databases">
        <title>Bacterial novel species isolated from soil.</title>
        <authorList>
            <person name="Jung H.-Y."/>
        </authorList>
    </citation>
    <scope>NUCLEOTIDE SEQUENCE [LARGE SCALE GENOMIC DNA]</scope>
    <source>
        <strain evidence="4 5">1-3-3-3</strain>
    </source>
</reference>
<feature type="domain" description="DUF3857" evidence="3">
    <location>
        <begin position="75"/>
        <end position="218"/>
    </location>
</feature>
<evidence type="ECO:0000256" key="1">
    <source>
        <dbReference type="SAM" id="SignalP"/>
    </source>
</evidence>
<feature type="domain" description="Transglutaminase-like" evidence="2">
    <location>
        <begin position="326"/>
        <end position="427"/>
    </location>
</feature>
<name>A0A4Q5L9S9_9BACT</name>
<evidence type="ECO:0000313" key="4">
    <source>
        <dbReference type="EMBL" id="RYU77650.1"/>
    </source>
</evidence>
<dbReference type="Pfam" id="PF01841">
    <property type="entry name" value="Transglut_core"/>
    <property type="match status" value="1"/>
</dbReference>
<keyword evidence="1" id="KW-0732">Signal</keyword>
<evidence type="ECO:0000259" key="2">
    <source>
        <dbReference type="Pfam" id="PF01841"/>
    </source>
</evidence>
<dbReference type="Gene3D" id="2.60.40.3140">
    <property type="match status" value="1"/>
</dbReference>
<dbReference type="Proteomes" id="UP000294155">
    <property type="component" value="Unassembled WGS sequence"/>
</dbReference>
<dbReference type="InterPro" id="IPR002931">
    <property type="entry name" value="Transglutaminase-like"/>
</dbReference>
<comment type="caution">
    <text evidence="4">The sequence shown here is derived from an EMBL/GenBank/DDBJ whole genome shotgun (WGS) entry which is preliminary data.</text>
</comment>
<organism evidence="4 5">
    <name type="scientific">Hymenobacter persicinus</name>
    <dbReference type="NCBI Taxonomy" id="2025506"/>
    <lineage>
        <taxon>Bacteria</taxon>
        <taxon>Pseudomonadati</taxon>
        <taxon>Bacteroidota</taxon>
        <taxon>Cytophagia</taxon>
        <taxon>Cytophagales</taxon>
        <taxon>Hymenobacteraceae</taxon>
        <taxon>Hymenobacter</taxon>
    </lineage>
</organism>
<evidence type="ECO:0000313" key="5">
    <source>
        <dbReference type="Proteomes" id="UP000294155"/>
    </source>
</evidence>
<evidence type="ECO:0000259" key="3">
    <source>
        <dbReference type="Pfam" id="PF12969"/>
    </source>
</evidence>
<dbReference type="InterPro" id="IPR024618">
    <property type="entry name" value="DUF3857"/>
</dbReference>
<protein>
    <submittedName>
        <fullName evidence="4">DUF3857 domain-containing protein</fullName>
    </submittedName>
</protein>
<sequence>MLTPVLRRLLAVAVVSGAALAPAFGQASPIKFGKIDERDLTAANFAGDSAAEAIVLCDFGRSRFEYIDNDFQVIFERVTRIKILKKSGYDWATVKVPLYHKERREEKMTSLKGFTYNLVNGQVVKDKLASESTFREEASPNVTVRKFTLPNVHEGSVIEYTYTISSDFLFNFQDWQFQNSIPVRWSEYQAVIPKYFDYKMFMQGYEPLAINEHTEGSTQFTLKQNGGFTSGGVNHVATTAETIPVTTKVHRWVMKDVPSLGEEPYMTSARDYVARIDFELAGMQWDGQPYKPLADTWTKIDQELLDDENFGMQLKRGGFLKEQLASIMTKETDLAARVAAVHALVRKSVKYNGTDHYYTSGSLRRTFDQHSGTAGDVNLLLIAALREAGITANPVLLSTRDHGAVNPTFPLLSRFNYVVAHVALPDDKEMLVDATEELLPCGTLPQRCLSHAGRLVMPNVQESRWIDLKPTQRFMEYRQVQLTVDDKGGYTGKVHQEHSGYSAHFEREKLQKIGEKKYIETLAGEHEGWNIPKFAFKERDLLQRPLTLDYEFASAGGDASAATIYLNPLRQFGDEKNPFRREDRRFPVDFGAPVDETVMMTINLPAGYVAEELPKSAVVELPEEGGRYMFTVVPGPTAIQIVSRMNLRKPSYSAEEYVHLREFYNLLLAKQAEKIVLKKKS</sequence>
<feature type="signal peptide" evidence="1">
    <location>
        <begin position="1"/>
        <end position="27"/>
    </location>
</feature>
<keyword evidence="5" id="KW-1185">Reference proteome</keyword>
<dbReference type="AlphaFoldDB" id="A0A4Q5L9S9"/>
<dbReference type="OrthoDB" id="98874at2"/>
<feature type="chain" id="PRO_5020367651" evidence="1">
    <location>
        <begin position="28"/>
        <end position="681"/>
    </location>
</feature>
<proteinExistence type="predicted"/>
<accession>A0A4Q5L9S9</accession>
<dbReference type="Gene3D" id="2.60.120.1130">
    <property type="match status" value="1"/>
</dbReference>
<dbReference type="Gene3D" id="3.10.620.30">
    <property type="match status" value="1"/>
</dbReference>